<dbReference type="InterPro" id="IPR007267">
    <property type="entry name" value="GtrA_DPMS_TM"/>
</dbReference>
<keyword evidence="4 6" id="KW-1133">Transmembrane helix</keyword>
<feature type="transmembrane region" description="Helical" evidence="6">
    <location>
        <begin position="79"/>
        <end position="98"/>
    </location>
</feature>
<accession>A0A1G9R062</accession>
<evidence type="ECO:0000313" key="9">
    <source>
        <dbReference type="Proteomes" id="UP000182347"/>
    </source>
</evidence>
<comment type="similarity">
    <text evidence="2">Belongs to the GtrA family.</text>
</comment>
<sequence>MAKKVKAQILQFSFIGLANAVIDIGVLNLLLWIWPTEETRMLFILNTVAYFLAISNSYIWNVKYTFSHHARVSTKEIGLFTLQAIVAWVINNVVFIGLSKLLLQFTALPLSSFFVHNIAKGAAMFLSFSTSFLLMKFIVFRKKKIKKVIKKDKS</sequence>
<evidence type="ECO:0000256" key="2">
    <source>
        <dbReference type="ARBA" id="ARBA00009399"/>
    </source>
</evidence>
<protein>
    <submittedName>
        <fullName evidence="8">Putative flippase GtrA (Transmembrane translocase of bactoprenol-linked glucose)</fullName>
    </submittedName>
</protein>
<dbReference type="RefSeq" id="WP_074598461.1">
    <property type="nucleotide sequence ID" value="NZ_FNHF01000002.1"/>
</dbReference>
<feature type="transmembrane region" description="Helical" evidence="6">
    <location>
        <begin position="12"/>
        <end position="34"/>
    </location>
</feature>
<dbReference type="STRING" id="482461.SAMN05216244_1748"/>
<dbReference type="EMBL" id="FNHF01000002">
    <property type="protein sequence ID" value="SDM16593.1"/>
    <property type="molecule type" value="Genomic_DNA"/>
</dbReference>
<evidence type="ECO:0000259" key="7">
    <source>
        <dbReference type="Pfam" id="PF04138"/>
    </source>
</evidence>
<dbReference type="Proteomes" id="UP000182347">
    <property type="component" value="Unassembled WGS sequence"/>
</dbReference>
<gene>
    <name evidence="8" type="ORF">SAMN05216244_1748</name>
</gene>
<evidence type="ECO:0000256" key="1">
    <source>
        <dbReference type="ARBA" id="ARBA00004141"/>
    </source>
</evidence>
<dbReference type="Pfam" id="PF04138">
    <property type="entry name" value="GtrA_DPMS_TM"/>
    <property type="match status" value="1"/>
</dbReference>
<dbReference type="PANTHER" id="PTHR38459:SF1">
    <property type="entry name" value="PROPHAGE BACTOPRENOL-LINKED GLUCOSE TRANSLOCASE HOMOLOG"/>
    <property type="match status" value="1"/>
</dbReference>
<feature type="transmembrane region" description="Helical" evidence="6">
    <location>
        <begin position="40"/>
        <end position="59"/>
    </location>
</feature>
<comment type="subcellular location">
    <subcellularLocation>
        <location evidence="1">Membrane</location>
        <topology evidence="1">Multi-pass membrane protein</topology>
    </subcellularLocation>
</comment>
<feature type="domain" description="GtrA/DPMS transmembrane" evidence="7">
    <location>
        <begin position="11"/>
        <end position="140"/>
    </location>
</feature>
<dbReference type="PANTHER" id="PTHR38459">
    <property type="entry name" value="PROPHAGE BACTOPRENOL-LINKED GLUCOSE TRANSLOCASE HOMOLOG"/>
    <property type="match status" value="1"/>
</dbReference>
<dbReference type="GO" id="GO:0000271">
    <property type="term" value="P:polysaccharide biosynthetic process"/>
    <property type="evidence" value="ECO:0007669"/>
    <property type="project" value="InterPro"/>
</dbReference>
<dbReference type="GO" id="GO:0005886">
    <property type="term" value="C:plasma membrane"/>
    <property type="evidence" value="ECO:0007669"/>
    <property type="project" value="TreeGrafter"/>
</dbReference>
<keyword evidence="9" id="KW-1185">Reference proteome</keyword>
<keyword evidence="5 6" id="KW-0472">Membrane</keyword>
<evidence type="ECO:0000313" key="8">
    <source>
        <dbReference type="EMBL" id="SDM16593.1"/>
    </source>
</evidence>
<reference evidence="9" key="1">
    <citation type="submission" date="2016-10" db="EMBL/GenBank/DDBJ databases">
        <authorList>
            <person name="Varghese N."/>
            <person name="Submissions S."/>
        </authorList>
    </citation>
    <scope>NUCLEOTIDE SEQUENCE [LARGE SCALE GENOMIC DNA]</scope>
    <source>
        <strain evidence="9">CGMCC 1.6199</strain>
    </source>
</reference>
<dbReference type="OrthoDB" id="9812049at2"/>
<feature type="transmembrane region" description="Helical" evidence="6">
    <location>
        <begin position="118"/>
        <end position="140"/>
    </location>
</feature>
<evidence type="ECO:0000256" key="4">
    <source>
        <dbReference type="ARBA" id="ARBA00022989"/>
    </source>
</evidence>
<evidence type="ECO:0000256" key="3">
    <source>
        <dbReference type="ARBA" id="ARBA00022692"/>
    </source>
</evidence>
<dbReference type="InterPro" id="IPR051401">
    <property type="entry name" value="GtrA_CellWall_Glycosyl"/>
</dbReference>
<evidence type="ECO:0000256" key="6">
    <source>
        <dbReference type="SAM" id="Phobius"/>
    </source>
</evidence>
<organism evidence="8 9">
    <name type="scientific">Sediminibacillus halophilus</name>
    <dbReference type="NCBI Taxonomy" id="482461"/>
    <lineage>
        <taxon>Bacteria</taxon>
        <taxon>Bacillati</taxon>
        <taxon>Bacillota</taxon>
        <taxon>Bacilli</taxon>
        <taxon>Bacillales</taxon>
        <taxon>Bacillaceae</taxon>
        <taxon>Sediminibacillus</taxon>
    </lineage>
</organism>
<keyword evidence="3 6" id="KW-0812">Transmembrane</keyword>
<evidence type="ECO:0000256" key="5">
    <source>
        <dbReference type="ARBA" id="ARBA00023136"/>
    </source>
</evidence>
<name>A0A1G9R062_9BACI</name>
<dbReference type="AlphaFoldDB" id="A0A1G9R062"/>
<proteinExistence type="inferred from homology"/>